<evidence type="ECO:0000256" key="6">
    <source>
        <dbReference type="PIRNR" id="PIRNR000535"/>
    </source>
</evidence>
<reference evidence="8 9" key="1">
    <citation type="submission" date="2020-07" db="EMBL/GenBank/DDBJ databases">
        <authorList>
            <person name="Feng H."/>
        </authorList>
    </citation>
    <scope>NUCLEOTIDE SEQUENCE [LARGE SCALE GENOMIC DNA]</scope>
    <source>
        <strain evidence="9">s-11</strain>
    </source>
</reference>
<comment type="caution">
    <text evidence="8">The sequence shown here is derived from an EMBL/GenBank/DDBJ whole genome shotgun (WGS) entry which is preliminary data.</text>
</comment>
<evidence type="ECO:0000256" key="2">
    <source>
        <dbReference type="ARBA" id="ARBA00022679"/>
    </source>
</evidence>
<evidence type="ECO:0000259" key="7">
    <source>
        <dbReference type="Pfam" id="PF00294"/>
    </source>
</evidence>
<dbReference type="Gene3D" id="3.40.1190.20">
    <property type="match status" value="1"/>
</dbReference>
<dbReference type="EMBL" id="JACEIP010000021">
    <property type="protein sequence ID" value="MBA4543781.1"/>
    <property type="molecule type" value="Genomic_DNA"/>
</dbReference>
<accession>A0A7W2AIH6</accession>
<dbReference type="PANTHER" id="PTHR46566:SF2">
    <property type="entry name" value="ATP-DEPENDENT 6-PHOSPHOFRUCTOKINASE ISOZYME 2"/>
    <property type="match status" value="1"/>
</dbReference>
<dbReference type="NCBIfam" id="TIGR03168">
    <property type="entry name" value="1-PFK"/>
    <property type="match status" value="1"/>
</dbReference>
<keyword evidence="4 8" id="KW-0418">Kinase</keyword>
<dbReference type="UniPathway" id="UPA00704">
    <property type="reaction ID" value="UER00715"/>
</dbReference>
<keyword evidence="5 6" id="KW-0067">ATP-binding</keyword>
<evidence type="ECO:0000313" key="9">
    <source>
        <dbReference type="Proteomes" id="UP000530514"/>
    </source>
</evidence>
<evidence type="ECO:0000313" key="8">
    <source>
        <dbReference type="EMBL" id="MBA4543781.1"/>
    </source>
</evidence>
<keyword evidence="9" id="KW-1185">Reference proteome</keyword>
<protein>
    <recommendedName>
        <fullName evidence="6">Tagatose-6-phosphate kinase</fullName>
        <ecNumber evidence="6">2.7.1.144</ecNumber>
    </recommendedName>
</protein>
<dbReference type="InterPro" id="IPR002139">
    <property type="entry name" value="Ribo/fructo_kinase"/>
</dbReference>
<keyword evidence="3 6" id="KW-0547">Nucleotide-binding</keyword>
<dbReference type="GO" id="GO:0016052">
    <property type="term" value="P:carbohydrate catabolic process"/>
    <property type="evidence" value="ECO:0007669"/>
    <property type="project" value="UniProtKB-ARBA"/>
</dbReference>
<dbReference type="GO" id="GO:0005524">
    <property type="term" value="F:ATP binding"/>
    <property type="evidence" value="ECO:0007669"/>
    <property type="project" value="UniProtKB-KW"/>
</dbReference>
<dbReference type="GO" id="GO:0005988">
    <property type="term" value="P:lactose metabolic process"/>
    <property type="evidence" value="ECO:0007669"/>
    <property type="project" value="UniProtKB-KW"/>
</dbReference>
<dbReference type="CDD" id="cd01164">
    <property type="entry name" value="FruK_PfkB_like"/>
    <property type="match status" value="1"/>
</dbReference>
<dbReference type="PRINTS" id="PR00990">
    <property type="entry name" value="RIBOKINASE"/>
</dbReference>
<comment type="similarity">
    <text evidence="1">Belongs to the carbohydrate kinase pfkB family.</text>
</comment>
<gene>
    <name evidence="8" type="ORF">H1164_12860</name>
</gene>
<dbReference type="InterPro" id="IPR029056">
    <property type="entry name" value="Ribokinase-like"/>
</dbReference>
<comment type="similarity">
    <text evidence="6">Belongs to the carbohydrate kinase PfkB family. LacC subfamily.</text>
</comment>
<dbReference type="SUPFAM" id="SSF53613">
    <property type="entry name" value="Ribokinase-like"/>
    <property type="match status" value="1"/>
</dbReference>
<dbReference type="OrthoDB" id="9801219at2"/>
<dbReference type="GO" id="GO:0008443">
    <property type="term" value="F:phosphofructokinase activity"/>
    <property type="evidence" value="ECO:0007669"/>
    <property type="project" value="UniProtKB-ARBA"/>
</dbReference>
<sequence length="311" mass="33985">MIRIVCPNPALDRTILLPELCYDEVNRATDFRVVPGGKGLNVARACRHFQMAVAIYGFVGGMAGELVQEGCRMPGIFNRLTKIKGETRICSIFVEQKNGRVTVVNEPGPEVSGEEQSDLKQKLYSDIREGDIVIFSGSLPGGVSSSFYAELARQLTEKSVKIIVDTSGKALQEAMRVNPWFVKPNLEEFQELTGVAENADLRTILQEMKNWINQGVKHMVVTLGKEGLLYAGQTECFFLKSPRVAAVNPIACGDTLLGGFVSRYVQTKRIRPSLQLGVACAAANAMNPYPGIPDDADLNALTGLVEAEEMD</sequence>
<evidence type="ECO:0000256" key="4">
    <source>
        <dbReference type="ARBA" id="ARBA00022777"/>
    </source>
</evidence>
<dbReference type="Proteomes" id="UP000530514">
    <property type="component" value="Unassembled WGS sequence"/>
</dbReference>
<dbReference type="AlphaFoldDB" id="A0A7W2AIH6"/>
<dbReference type="GO" id="GO:0044281">
    <property type="term" value="P:small molecule metabolic process"/>
    <property type="evidence" value="ECO:0007669"/>
    <property type="project" value="UniProtKB-ARBA"/>
</dbReference>
<dbReference type="RefSeq" id="WP_033099913.1">
    <property type="nucleotide sequence ID" value="NZ_JACEIP010000021.1"/>
</dbReference>
<keyword evidence="6" id="KW-0423">Lactose metabolism</keyword>
<feature type="domain" description="Carbohydrate kinase PfkB" evidence="7">
    <location>
        <begin position="19"/>
        <end position="287"/>
    </location>
</feature>
<dbReference type="InterPro" id="IPR017583">
    <property type="entry name" value="Tagatose/fructose_Pkinase"/>
</dbReference>
<dbReference type="FunFam" id="3.40.1190.20:FF:000001">
    <property type="entry name" value="Phosphofructokinase"/>
    <property type="match status" value="1"/>
</dbReference>
<dbReference type="InterPro" id="IPR011611">
    <property type="entry name" value="PfkB_dom"/>
</dbReference>
<evidence type="ECO:0000256" key="3">
    <source>
        <dbReference type="ARBA" id="ARBA00022741"/>
    </source>
</evidence>
<comment type="pathway">
    <text evidence="6">Carbohydrate metabolism; D-tagatose 6-phosphate degradation; D-glyceraldehyde 3-phosphate and glycerone phosphate from D-tagatose 6-phosphate: step 1/2.</text>
</comment>
<dbReference type="EC" id="2.7.1.144" evidence="6"/>
<comment type="catalytic activity">
    <reaction evidence="6">
        <text>D-tagatofuranose 6-phosphate + ATP = D-tagatofuranose 1,6-bisphosphate + ADP + H(+)</text>
        <dbReference type="Rhea" id="RHEA:12420"/>
        <dbReference type="ChEBI" id="CHEBI:15378"/>
        <dbReference type="ChEBI" id="CHEBI:30616"/>
        <dbReference type="ChEBI" id="CHEBI:58694"/>
        <dbReference type="ChEBI" id="CHEBI:58695"/>
        <dbReference type="ChEBI" id="CHEBI:456216"/>
        <dbReference type="EC" id="2.7.1.144"/>
    </reaction>
</comment>
<dbReference type="GO" id="GO:2001059">
    <property type="term" value="P:D-tagatose 6-phosphate catabolic process"/>
    <property type="evidence" value="ECO:0007669"/>
    <property type="project" value="UniProtKB-UniPathway"/>
</dbReference>
<dbReference type="GO" id="GO:0009024">
    <property type="term" value="F:tagatose-6-phosphate kinase activity"/>
    <property type="evidence" value="ECO:0007669"/>
    <property type="project" value="UniProtKB-EC"/>
</dbReference>
<evidence type="ECO:0000256" key="5">
    <source>
        <dbReference type="ARBA" id="ARBA00022840"/>
    </source>
</evidence>
<keyword evidence="2 6" id="KW-0808">Transferase</keyword>
<dbReference type="Pfam" id="PF00294">
    <property type="entry name" value="PfkB"/>
    <property type="match status" value="1"/>
</dbReference>
<name>A0A7W2AIH6_9BACL</name>
<evidence type="ECO:0000256" key="1">
    <source>
        <dbReference type="ARBA" id="ARBA00005380"/>
    </source>
</evidence>
<dbReference type="GO" id="GO:0005829">
    <property type="term" value="C:cytosol"/>
    <property type="evidence" value="ECO:0007669"/>
    <property type="project" value="TreeGrafter"/>
</dbReference>
<proteinExistence type="inferred from homology"/>
<organism evidence="8 9">
    <name type="scientific">Thermoactinomyces daqus</name>
    <dbReference type="NCBI Taxonomy" id="1329516"/>
    <lineage>
        <taxon>Bacteria</taxon>
        <taxon>Bacillati</taxon>
        <taxon>Bacillota</taxon>
        <taxon>Bacilli</taxon>
        <taxon>Bacillales</taxon>
        <taxon>Thermoactinomycetaceae</taxon>
        <taxon>Thermoactinomyces</taxon>
    </lineage>
</organism>
<dbReference type="PANTHER" id="PTHR46566">
    <property type="entry name" value="1-PHOSPHOFRUCTOKINASE-RELATED"/>
    <property type="match status" value="1"/>
</dbReference>
<dbReference type="PIRSF" id="PIRSF000535">
    <property type="entry name" value="1PFK/6PFK/LacC"/>
    <property type="match status" value="1"/>
</dbReference>